<proteinExistence type="predicted"/>
<dbReference type="PANTHER" id="PTHR12847">
    <property type="entry name" value="ATP-BINDING CASSETTE ABC TRANSPORTER-RELATED"/>
    <property type="match status" value="1"/>
</dbReference>
<dbReference type="InterPro" id="IPR011993">
    <property type="entry name" value="PH-like_dom_sf"/>
</dbReference>
<feature type="compositionally biased region" description="Basic and acidic residues" evidence="1">
    <location>
        <begin position="187"/>
        <end position="197"/>
    </location>
</feature>
<dbReference type="SUPFAM" id="SSF50729">
    <property type="entry name" value="PH domain-like"/>
    <property type="match status" value="1"/>
</dbReference>
<feature type="compositionally biased region" description="Low complexity" evidence="1">
    <location>
        <begin position="70"/>
        <end position="85"/>
    </location>
</feature>
<gene>
    <name evidence="3" type="ORF">G3M48_003957</name>
</gene>
<dbReference type="PANTHER" id="PTHR12847:SF9">
    <property type="entry name" value="NECAP-LIKE PROTEIN CG9132"/>
    <property type="match status" value="1"/>
</dbReference>
<dbReference type="Pfam" id="PF07933">
    <property type="entry name" value="DUF1681"/>
    <property type="match status" value="1"/>
</dbReference>
<dbReference type="GO" id="GO:0006897">
    <property type="term" value="P:endocytosis"/>
    <property type="evidence" value="ECO:0007669"/>
    <property type="project" value="InterPro"/>
</dbReference>
<sequence>MELLDPATGRPLPADAIQRVLFIAEKVHVYSIPPMASMRGHVAASWTTDPSRQIFSARIRVIETCYDSCSSPSPSPSSSSSSSSPHQQQQLKVDTVLEDPATGQLFAASPYGDPAAVDPATDSSRFFALTVRDEAGRKAVLGIGFEERPEAFDFAVALQEARKALGWEAAAAAAAAVGGDVGQRAGRGGEDKKKKTAAEAGDPPTKDYSLKEGETITINIGGKFGRKRQQQQQVGEEEEEEKGHKSGASLQSFALAPPPSSSSSSLSSSAAAGRPKGSTSVGGGDVGFALPPPPSAQDVKSKRRSLMQMGFDDGQFGEFA</sequence>
<name>A0AAW0RUH8_9HYPO</name>
<reference evidence="3 4" key="1">
    <citation type="submission" date="2020-02" db="EMBL/GenBank/DDBJ databases">
        <title>Comparative genomics of the hypocrealean fungal genus Beauvera.</title>
        <authorList>
            <person name="Showalter D.N."/>
            <person name="Bushley K.E."/>
            <person name="Rehner S.A."/>
        </authorList>
    </citation>
    <scope>NUCLEOTIDE SEQUENCE [LARGE SCALE GENOMIC DNA]</scope>
    <source>
        <strain evidence="3 4">ARSEF4384</strain>
    </source>
</reference>
<evidence type="ECO:0000313" key="4">
    <source>
        <dbReference type="Proteomes" id="UP001397290"/>
    </source>
</evidence>
<evidence type="ECO:0000313" key="3">
    <source>
        <dbReference type="EMBL" id="KAK8145805.1"/>
    </source>
</evidence>
<comment type="caution">
    <text evidence="3">The sequence shown here is derived from an EMBL/GenBank/DDBJ whole genome shotgun (WGS) entry which is preliminary data.</text>
</comment>
<dbReference type="Proteomes" id="UP001397290">
    <property type="component" value="Unassembled WGS sequence"/>
</dbReference>
<dbReference type="AlphaFoldDB" id="A0AAW0RUH8"/>
<dbReference type="Gene3D" id="2.30.29.30">
    <property type="entry name" value="Pleckstrin-homology domain (PH domain)/Phosphotyrosine-binding domain (PTB)"/>
    <property type="match status" value="1"/>
</dbReference>
<evidence type="ECO:0000256" key="1">
    <source>
        <dbReference type="SAM" id="MobiDB-lite"/>
    </source>
</evidence>
<feature type="compositionally biased region" description="Low complexity" evidence="1">
    <location>
        <begin position="248"/>
        <end position="272"/>
    </location>
</feature>
<accession>A0AAW0RUH8</accession>
<feature type="region of interest" description="Disordered" evidence="1">
    <location>
        <begin position="68"/>
        <end position="92"/>
    </location>
</feature>
<dbReference type="InterPro" id="IPR012466">
    <property type="entry name" value="NECAP_PHear"/>
</dbReference>
<feature type="region of interest" description="Disordered" evidence="1">
    <location>
        <begin position="178"/>
        <end position="320"/>
    </location>
</feature>
<feature type="domain" description="NECAP PHear" evidence="2">
    <location>
        <begin position="17"/>
        <end position="221"/>
    </location>
</feature>
<dbReference type="EMBL" id="JAAHCF010000258">
    <property type="protein sequence ID" value="KAK8145805.1"/>
    <property type="molecule type" value="Genomic_DNA"/>
</dbReference>
<dbReference type="GO" id="GO:0030125">
    <property type="term" value="C:clathrin vesicle coat"/>
    <property type="evidence" value="ECO:0007669"/>
    <property type="project" value="TreeGrafter"/>
</dbReference>
<keyword evidence="4" id="KW-1185">Reference proteome</keyword>
<feature type="compositionally biased region" description="Basic and acidic residues" evidence="1">
    <location>
        <begin position="204"/>
        <end position="214"/>
    </location>
</feature>
<evidence type="ECO:0000259" key="2">
    <source>
        <dbReference type="Pfam" id="PF07933"/>
    </source>
</evidence>
<protein>
    <recommendedName>
        <fullName evidence="2">NECAP PHear domain-containing protein</fullName>
    </recommendedName>
</protein>
<organism evidence="3 4">
    <name type="scientific">Beauveria asiatica</name>
    <dbReference type="NCBI Taxonomy" id="1069075"/>
    <lineage>
        <taxon>Eukaryota</taxon>
        <taxon>Fungi</taxon>
        <taxon>Dikarya</taxon>
        <taxon>Ascomycota</taxon>
        <taxon>Pezizomycotina</taxon>
        <taxon>Sordariomycetes</taxon>
        <taxon>Hypocreomycetidae</taxon>
        <taxon>Hypocreales</taxon>
        <taxon>Cordycipitaceae</taxon>
        <taxon>Beauveria</taxon>
    </lineage>
</organism>